<feature type="transmembrane region" description="Helical" evidence="8">
    <location>
        <begin position="253"/>
        <end position="272"/>
    </location>
</feature>
<evidence type="ECO:0000256" key="3">
    <source>
        <dbReference type="ARBA" id="ARBA00022692"/>
    </source>
</evidence>
<comment type="pathway">
    <text evidence="8">Cell wall biogenesis; peptidoglycan biosynthesis.</text>
</comment>
<keyword evidence="8" id="KW-0961">Cell wall biogenesis/degradation</keyword>
<feature type="transmembrane region" description="Helical" evidence="8">
    <location>
        <begin position="386"/>
        <end position="405"/>
    </location>
</feature>
<feature type="transmembrane region" description="Helical" evidence="8">
    <location>
        <begin position="293"/>
        <end position="316"/>
    </location>
</feature>
<proteinExistence type="inferred from homology"/>
<feature type="transmembrane region" description="Helical" evidence="8">
    <location>
        <begin position="553"/>
        <end position="576"/>
    </location>
</feature>
<keyword evidence="3 8" id="KW-0812">Transmembrane</keyword>
<evidence type="ECO:0000313" key="10">
    <source>
        <dbReference type="EMBL" id="TQL97526.1"/>
    </source>
</evidence>
<dbReference type="Pfam" id="PF03023">
    <property type="entry name" value="MurJ"/>
    <property type="match status" value="1"/>
</dbReference>
<comment type="caution">
    <text evidence="10">The sequence shown here is derived from an EMBL/GenBank/DDBJ whole genome shotgun (WGS) entry which is preliminary data.</text>
</comment>
<feature type="transmembrane region" description="Helical" evidence="8">
    <location>
        <begin position="425"/>
        <end position="448"/>
    </location>
</feature>
<gene>
    <name evidence="8" type="primary">murJ</name>
    <name evidence="10" type="ORF">FB559_3117</name>
</gene>
<dbReference type="AlphaFoldDB" id="A0A543CK96"/>
<dbReference type="Proteomes" id="UP000316096">
    <property type="component" value="Unassembled WGS sequence"/>
</dbReference>
<evidence type="ECO:0000256" key="5">
    <source>
        <dbReference type="ARBA" id="ARBA00022984"/>
    </source>
</evidence>
<evidence type="ECO:0000256" key="4">
    <source>
        <dbReference type="ARBA" id="ARBA00022960"/>
    </source>
</evidence>
<dbReference type="GO" id="GO:0071555">
    <property type="term" value="P:cell wall organization"/>
    <property type="evidence" value="ECO:0007669"/>
    <property type="project" value="UniProtKB-KW"/>
</dbReference>
<feature type="transmembrane region" description="Helical" evidence="8">
    <location>
        <begin position="460"/>
        <end position="481"/>
    </location>
</feature>
<dbReference type="PANTHER" id="PTHR47019:SF1">
    <property type="entry name" value="LIPID II FLIPPASE MURJ"/>
    <property type="match status" value="1"/>
</dbReference>
<keyword evidence="6 8" id="KW-1133">Transmembrane helix</keyword>
<dbReference type="UniPathway" id="UPA00219"/>
<protein>
    <recommendedName>
        <fullName evidence="8">Probable lipid II flippase MurJ</fullName>
    </recommendedName>
</protein>
<evidence type="ECO:0000256" key="9">
    <source>
        <dbReference type="SAM" id="MobiDB-lite"/>
    </source>
</evidence>
<feature type="transmembrane region" description="Helical" evidence="8">
    <location>
        <begin position="144"/>
        <end position="169"/>
    </location>
</feature>
<feature type="transmembrane region" description="Helical" evidence="8">
    <location>
        <begin position="345"/>
        <end position="365"/>
    </location>
</feature>
<organism evidence="10 11">
    <name type="scientific">Actinoallomurus bryophytorum</name>
    <dbReference type="NCBI Taxonomy" id="1490222"/>
    <lineage>
        <taxon>Bacteria</taxon>
        <taxon>Bacillati</taxon>
        <taxon>Actinomycetota</taxon>
        <taxon>Actinomycetes</taxon>
        <taxon>Streptosporangiales</taxon>
        <taxon>Thermomonosporaceae</taxon>
        <taxon>Actinoallomurus</taxon>
    </lineage>
</organism>
<dbReference type="EMBL" id="VFOZ01000001">
    <property type="protein sequence ID" value="TQL97526.1"/>
    <property type="molecule type" value="Genomic_DNA"/>
</dbReference>
<dbReference type="PRINTS" id="PR01806">
    <property type="entry name" value="VIRFACTRMVIN"/>
</dbReference>
<evidence type="ECO:0000256" key="6">
    <source>
        <dbReference type="ARBA" id="ARBA00022989"/>
    </source>
</evidence>
<feature type="transmembrane region" description="Helical" evidence="8">
    <location>
        <begin position="79"/>
        <end position="98"/>
    </location>
</feature>
<keyword evidence="7 8" id="KW-0472">Membrane</keyword>
<dbReference type="GO" id="GO:0015648">
    <property type="term" value="F:lipid-linked peptidoglycan transporter activity"/>
    <property type="evidence" value="ECO:0007669"/>
    <property type="project" value="UniProtKB-UniRule"/>
</dbReference>
<feature type="transmembrane region" description="Helical" evidence="8">
    <location>
        <begin position="110"/>
        <end position="132"/>
    </location>
</feature>
<dbReference type="HAMAP" id="MF_02078">
    <property type="entry name" value="MurJ_MviN"/>
    <property type="match status" value="1"/>
</dbReference>
<comment type="function">
    <text evidence="8">Involved in peptidoglycan biosynthesis. Transports lipid-linked peptidoglycan precursors from the inner to the outer leaflet of the cytoplasmic membrane.</text>
</comment>
<keyword evidence="4 8" id="KW-0133">Cell shape</keyword>
<feature type="region of interest" description="Disordered" evidence="9">
    <location>
        <begin position="1"/>
        <end position="41"/>
    </location>
</feature>
<keyword evidence="2 8" id="KW-1003">Cell membrane</keyword>
<feature type="transmembrane region" description="Helical" evidence="8">
    <location>
        <begin position="184"/>
        <end position="210"/>
    </location>
</feature>
<dbReference type="PANTHER" id="PTHR47019">
    <property type="entry name" value="LIPID II FLIPPASE MURJ"/>
    <property type="match status" value="1"/>
</dbReference>
<feature type="transmembrane region" description="Helical" evidence="8">
    <location>
        <begin position="222"/>
        <end position="241"/>
    </location>
</feature>
<feature type="transmembrane region" description="Helical" evidence="8">
    <location>
        <begin position="529"/>
        <end position="547"/>
    </location>
</feature>
<keyword evidence="8" id="KW-0813">Transport</keyword>
<dbReference type="InterPro" id="IPR051050">
    <property type="entry name" value="Lipid_II_flippase_MurJ/MviN"/>
</dbReference>
<dbReference type="InterPro" id="IPR004268">
    <property type="entry name" value="MurJ"/>
</dbReference>
<evidence type="ECO:0000256" key="8">
    <source>
        <dbReference type="HAMAP-Rule" id="MF_02078"/>
    </source>
</evidence>
<dbReference type="NCBIfam" id="TIGR01695">
    <property type="entry name" value="murJ_mviN"/>
    <property type="match status" value="1"/>
</dbReference>
<dbReference type="GO" id="GO:0034204">
    <property type="term" value="P:lipid translocation"/>
    <property type="evidence" value="ECO:0007669"/>
    <property type="project" value="TreeGrafter"/>
</dbReference>
<sequence length="602" mass="63546">MSDLEPGRSEVASTLPDIPVIGPTTGPTADPADDPSTQVFDTSEGIKAAESESSGSRGGVGGLLKSSAVMAVGTVASRLLGFVRNAVIVIALGTGPLGDVYNVANTFPNVVYDMLLGGILTAVHVPMLVRALEKDRAYGEEYEARLLTIVLGGLLVLTGIAMFCAPLLVDLYASGFTPDQHKLAVIFALFFLPQIFFYGVGALAGASLNARGSFAAPMWTPVLNSVVVIVVGGAFLVVAGPGVTPSSISSSDVTLLAGGTTLGIVVQTLAMWPSLRKVGFRFRPRFDFRREELAPVGGMALWTLLYVAIMQIGFVVNTNIAVRAGVRGEKEHLGYGVGLTPWNNAYLLFQLPYAIVGVSVMTALLPRMSRHASEERFDLVRDDLTTGLNLSSVIIIPSAALLFALSPELVTAFFSHGSTGVADGLMIANVVQAFALSLVPFAIFQLLLRVFYSLADTRTPALIAIGNIAISITLGLIGYAILPTDMIVEGIAIALGISWVVGCMVAALILRRRLAGLEARQMVRTHVKIAVATVPAFVFALGVHELFVKLFYYQLITSVAALAVGGAGAAVLYVLVARRLRISEVETLAGTVMRRLPGRVSS</sequence>
<evidence type="ECO:0000313" key="11">
    <source>
        <dbReference type="Proteomes" id="UP000316096"/>
    </source>
</evidence>
<comment type="subcellular location">
    <subcellularLocation>
        <location evidence="1 8">Cell membrane</location>
        <topology evidence="1 8">Multi-pass membrane protein</topology>
    </subcellularLocation>
</comment>
<dbReference type="CDD" id="cd13123">
    <property type="entry name" value="MATE_MurJ_like"/>
    <property type="match status" value="1"/>
</dbReference>
<dbReference type="GO" id="GO:0009252">
    <property type="term" value="P:peptidoglycan biosynthetic process"/>
    <property type="evidence" value="ECO:0007669"/>
    <property type="project" value="UniProtKB-UniRule"/>
</dbReference>
<accession>A0A543CK96</accession>
<name>A0A543CK96_9ACTN</name>
<reference evidence="10 11" key="1">
    <citation type="submission" date="2019-06" db="EMBL/GenBank/DDBJ databases">
        <title>Sequencing the genomes of 1000 actinobacteria strains.</title>
        <authorList>
            <person name="Klenk H.-P."/>
        </authorList>
    </citation>
    <scope>NUCLEOTIDE SEQUENCE [LARGE SCALE GENOMIC DNA]</scope>
    <source>
        <strain evidence="10 11">DSM 102200</strain>
    </source>
</reference>
<dbReference type="RefSeq" id="WP_246121616.1">
    <property type="nucleotide sequence ID" value="NZ_VFOZ01000001.1"/>
</dbReference>
<evidence type="ECO:0000256" key="1">
    <source>
        <dbReference type="ARBA" id="ARBA00004651"/>
    </source>
</evidence>
<evidence type="ECO:0000256" key="2">
    <source>
        <dbReference type="ARBA" id="ARBA00022475"/>
    </source>
</evidence>
<dbReference type="GO" id="GO:0005886">
    <property type="term" value="C:plasma membrane"/>
    <property type="evidence" value="ECO:0007669"/>
    <property type="project" value="UniProtKB-SubCell"/>
</dbReference>
<keyword evidence="5 8" id="KW-0573">Peptidoglycan synthesis</keyword>
<keyword evidence="11" id="KW-1185">Reference proteome</keyword>
<comment type="similarity">
    <text evidence="8">Belongs to the MurJ/MviN family.</text>
</comment>
<feature type="transmembrane region" description="Helical" evidence="8">
    <location>
        <begin position="487"/>
        <end position="509"/>
    </location>
</feature>
<dbReference type="GO" id="GO:0008360">
    <property type="term" value="P:regulation of cell shape"/>
    <property type="evidence" value="ECO:0007669"/>
    <property type="project" value="UniProtKB-KW"/>
</dbReference>
<evidence type="ECO:0000256" key="7">
    <source>
        <dbReference type="ARBA" id="ARBA00023136"/>
    </source>
</evidence>